<keyword evidence="3 5" id="KW-0378">Hydrolase</keyword>
<dbReference type="SUPFAM" id="SSF54001">
    <property type="entry name" value="Cysteine proteinases"/>
    <property type="match status" value="1"/>
</dbReference>
<evidence type="ECO:0000313" key="7">
    <source>
        <dbReference type="Proteomes" id="UP001302696"/>
    </source>
</evidence>
<dbReference type="PIRSF" id="PIRSF005700">
    <property type="entry name" value="PepC"/>
    <property type="match status" value="1"/>
</dbReference>
<dbReference type="Pfam" id="PF03051">
    <property type="entry name" value="Peptidase_C1_2"/>
    <property type="match status" value="1"/>
</dbReference>
<dbReference type="PROSITE" id="PS00139">
    <property type="entry name" value="THIOL_PROTEASE_CYS"/>
    <property type="match status" value="1"/>
</dbReference>
<dbReference type="Gene3D" id="3.90.70.10">
    <property type="entry name" value="Cysteine proteinases"/>
    <property type="match status" value="1"/>
</dbReference>
<proteinExistence type="inferred from homology"/>
<evidence type="ECO:0000256" key="4">
    <source>
        <dbReference type="ARBA" id="ARBA00022807"/>
    </source>
</evidence>
<evidence type="ECO:0000313" key="6">
    <source>
        <dbReference type="EMBL" id="WPC21371.1"/>
    </source>
</evidence>
<dbReference type="CDD" id="cd00585">
    <property type="entry name" value="Peptidase_C1B"/>
    <property type="match status" value="1"/>
</dbReference>
<dbReference type="EMBL" id="CP104778">
    <property type="protein sequence ID" value="WPC21371.1"/>
    <property type="molecule type" value="Genomic_DNA"/>
</dbReference>
<dbReference type="InterPro" id="IPR004134">
    <property type="entry name" value="Peptidase_C1B"/>
</dbReference>
<keyword evidence="7" id="KW-1185">Reference proteome</keyword>
<comment type="subcellular location">
    <subcellularLocation>
        <location evidence="1">Cytoplasm</location>
    </subcellularLocation>
</comment>
<sequence>MFIYHRLGVNTLSNNSISKEQIARYAKNYNEQNKSKVLERAVTKNGILATSEGLRGGADFSPVFSIDLKTGAVANQKQSGRCWMFAALNTMRHHLSDEFKLKDFELSQNYTFFWDKFEKSNWFYENVIATADKPTSDRKVSWLTNEPQGDGGQWDMLCALIDKYGIVPESVYPETYNSNKSNEFNTLLNEKLRKDAVELRELVNDDKTSDEQVQSRKEKMLGEVYRMASYSFGEPPATFDWEYRDDDKNYHREAGLTPKSFYEKFVGWDLKEYVSIINAPTDDKPFNHTYSIEMLGNVVGGRQVKHLNLTMHDFKQAAINQLKAGQSVWFGCDVGQHSEPRTRGLLDLGVYDEEALFDIDLSMSKAERLDYSESLMTHAMVITGVDLVDGEPKKWKVENSWGEKVGSKGYMVMTDDWMSEYCYQVVVNKQFLTEAQRKAQAEEPTQLLPWDPMGALAYKD</sequence>
<evidence type="ECO:0000256" key="2">
    <source>
        <dbReference type="ARBA" id="ARBA00022670"/>
    </source>
</evidence>
<evidence type="ECO:0000256" key="1">
    <source>
        <dbReference type="ARBA" id="ARBA00004496"/>
    </source>
</evidence>
<accession>A0ABZ0Q332</accession>
<keyword evidence="4 5" id="KW-0788">Thiol protease</keyword>
<evidence type="ECO:0000256" key="3">
    <source>
        <dbReference type="ARBA" id="ARBA00022801"/>
    </source>
</evidence>
<dbReference type="PANTHER" id="PTHR10363:SF2">
    <property type="entry name" value="BLEOMYCIN HYDROLASE"/>
    <property type="match status" value="1"/>
</dbReference>
<dbReference type="InterPro" id="IPR000169">
    <property type="entry name" value="Pept_cys_AS"/>
</dbReference>
<keyword evidence="5" id="KW-0031">Aminopeptidase</keyword>
<evidence type="ECO:0000256" key="5">
    <source>
        <dbReference type="PIRNR" id="PIRNR005700"/>
    </source>
</evidence>
<dbReference type="PROSITE" id="PS00639">
    <property type="entry name" value="THIOL_PROTEASE_HIS"/>
    <property type="match status" value="1"/>
</dbReference>
<name>A0ABZ0Q332_9LACO</name>
<reference evidence="7" key="1">
    <citation type="submission" date="2024-06" db="EMBL/GenBank/DDBJ databases">
        <authorList>
            <person name="Chang H.C."/>
            <person name="Mun S.Y."/>
        </authorList>
    </citation>
    <scope>NUCLEOTIDE SEQUENCE [LARGE SCALE GENOMIC DNA]</scope>
    <source>
        <strain evidence="7">KT1</strain>
    </source>
</reference>
<comment type="similarity">
    <text evidence="5">Belongs to the peptidase C1 family.</text>
</comment>
<dbReference type="InterPro" id="IPR038765">
    <property type="entry name" value="Papain-like_cys_pep_sf"/>
</dbReference>
<keyword evidence="2 5" id="KW-0645">Protease</keyword>
<dbReference type="Proteomes" id="UP001302696">
    <property type="component" value="Chromosome"/>
</dbReference>
<organism evidence="6 7">
    <name type="scientific">Pediococcus inopinatus</name>
    <dbReference type="NCBI Taxonomy" id="114090"/>
    <lineage>
        <taxon>Bacteria</taxon>
        <taxon>Bacillati</taxon>
        <taxon>Bacillota</taxon>
        <taxon>Bacilli</taxon>
        <taxon>Lactobacillales</taxon>
        <taxon>Lactobacillaceae</taxon>
        <taxon>Pediococcus</taxon>
    </lineage>
</organism>
<dbReference type="PANTHER" id="PTHR10363">
    <property type="entry name" value="BLEOMYCIN HYDROLASE"/>
    <property type="match status" value="1"/>
</dbReference>
<dbReference type="RefSeq" id="WP_063698361.1">
    <property type="nucleotide sequence ID" value="NZ_BBIM01000039.1"/>
</dbReference>
<gene>
    <name evidence="6" type="ORF">N6G96_08845</name>
</gene>
<dbReference type="InterPro" id="IPR025660">
    <property type="entry name" value="Pept_his_AS"/>
</dbReference>
<protein>
    <recommendedName>
        <fullName evidence="5">Aminopeptidase</fullName>
    </recommendedName>
</protein>